<accession>A0A0C2J0K8</accession>
<reference evidence="5 6" key="1">
    <citation type="journal article" date="2014" name="Genome Biol. Evol.">
        <title>The genome of the myxosporean Thelohanellus kitauei shows adaptations to nutrient acquisition within its fish host.</title>
        <authorList>
            <person name="Yang Y."/>
            <person name="Xiong J."/>
            <person name="Zhou Z."/>
            <person name="Huo F."/>
            <person name="Miao W."/>
            <person name="Ran C."/>
            <person name="Liu Y."/>
            <person name="Zhang J."/>
            <person name="Feng J."/>
            <person name="Wang M."/>
            <person name="Wang M."/>
            <person name="Wang L."/>
            <person name="Yao B."/>
        </authorList>
    </citation>
    <scope>NUCLEOTIDE SEQUENCE [LARGE SCALE GENOMIC DNA]</scope>
    <source>
        <strain evidence="5">Wuqing</strain>
    </source>
</reference>
<dbReference type="AlphaFoldDB" id="A0A0C2J0K8"/>
<gene>
    <name evidence="5" type="ORF">RF11_05259</name>
</gene>
<evidence type="ECO:0000256" key="1">
    <source>
        <dbReference type="ARBA" id="ARBA00022443"/>
    </source>
</evidence>
<protein>
    <submittedName>
        <fullName evidence="5">Arf-GAP with SH3 domain, ANK repeat and PH domain-containing protein 2</fullName>
    </submittedName>
</protein>
<feature type="domain" description="SH3" evidence="4">
    <location>
        <begin position="43"/>
        <end position="104"/>
    </location>
</feature>
<name>A0A0C2J0K8_THEKT</name>
<keyword evidence="1 2" id="KW-0728">SH3 domain</keyword>
<proteinExistence type="predicted"/>
<evidence type="ECO:0000256" key="2">
    <source>
        <dbReference type="PROSITE-ProRule" id="PRU00192"/>
    </source>
</evidence>
<dbReference type="PROSITE" id="PS50002">
    <property type="entry name" value="SH3"/>
    <property type="match status" value="1"/>
</dbReference>
<evidence type="ECO:0000256" key="3">
    <source>
        <dbReference type="SAM" id="MobiDB-lite"/>
    </source>
</evidence>
<comment type="caution">
    <text evidence="5">The sequence shown here is derived from an EMBL/GenBank/DDBJ whole genome shotgun (WGS) entry which is preliminary data.</text>
</comment>
<evidence type="ECO:0000313" key="6">
    <source>
        <dbReference type="Proteomes" id="UP000031668"/>
    </source>
</evidence>
<feature type="region of interest" description="Disordered" evidence="3">
    <location>
        <begin position="1"/>
        <end position="38"/>
    </location>
</feature>
<dbReference type="InterPro" id="IPR001452">
    <property type="entry name" value="SH3_domain"/>
</dbReference>
<dbReference type="InterPro" id="IPR036028">
    <property type="entry name" value="SH3-like_dom_sf"/>
</dbReference>
<feature type="compositionally biased region" description="Basic and acidic residues" evidence="3">
    <location>
        <begin position="24"/>
        <end position="38"/>
    </location>
</feature>
<dbReference type="EMBL" id="JWZT01001789">
    <property type="protein sequence ID" value="KII71349.1"/>
    <property type="molecule type" value="Genomic_DNA"/>
</dbReference>
<sequence>MNQSIMRSVDHASNSFLAPPTATKIEEPARKANMSDKPKIDYSNMKKVKCLFDFTKTDPDSLGLTKGQIVYIENDEDPEWWIAIDPKTEERGAIPKCFVHPYDENLEKEEVDHLENFSTDPVSFSPKFKDQKPNKDCN</sequence>
<dbReference type="Proteomes" id="UP000031668">
    <property type="component" value="Unassembled WGS sequence"/>
</dbReference>
<dbReference type="Pfam" id="PF00018">
    <property type="entry name" value="SH3_1"/>
    <property type="match status" value="1"/>
</dbReference>
<dbReference type="Gene3D" id="2.30.30.40">
    <property type="entry name" value="SH3 Domains"/>
    <property type="match status" value="1"/>
</dbReference>
<evidence type="ECO:0000313" key="5">
    <source>
        <dbReference type="EMBL" id="KII71349.1"/>
    </source>
</evidence>
<feature type="region of interest" description="Disordered" evidence="3">
    <location>
        <begin position="116"/>
        <end position="138"/>
    </location>
</feature>
<evidence type="ECO:0000259" key="4">
    <source>
        <dbReference type="PROSITE" id="PS50002"/>
    </source>
</evidence>
<dbReference type="SUPFAM" id="SSF50044">
    <property type="entry name" value="SH3-domain"/>
    <property type="match status" value="1"/>
</dbReference>
<feature type="compositionally biased region" description="Basic and acidic residues" evidence="3">
    <location>
        <begin position="127"/>
        <end position="138"/>
    </location>
</feature>
<organism evidence="5 6">
    <name type="scientific">Thelohanellus kitauei</name>
    <name type="common">Myxosporean</name>
    <dbReference type="NCBI Taxonomy" id="669202"/>
    <lineage>
        <taxon>Eukaryota</taxon>
        <taxon>Metazoa</taxon>
        <taxon>Cnidaria</taxon>
        <taxon>Myxozoa</taxon>
        <taxon>Myxosporea</taxon>
        <taxon>Bivalvulida</taxon>
        <taxon>Platysporina</taxon>
        <taxon>Myxobolidae</taxon>
        <taxon>Thelohanellus</taxon>
    </lineage>
</organism>
<feature type="compositionally biased region" description="Polar residues" evidence="3">
    <location>
        <begin position="1"/>
        <end position="16"/>
    </location>
</feature>
<keyword evidence="6" id="KW-1185">Reference proteome</keyword>
<dbReference type="SMART" id="SM00326">
    <property type="entry name" value="SH3"/>
    <property type="match status" value="1"/>
</dbReference>
<dbReference type="OrthoDB" id="207120at2759"/>